<dbReference type="RefSeq" id="WP_382421418.1">
    <property type="nucleotide sequence ID" value="NZ_JBHSCW010000003.1"/>
</dbReference>
<keyword evidence="11" id="KW-1185">Reference proteome</keyword>
<comment type="subcellular location">
    <subcellularLocation>
        <location evidence="1">Cell membrane</location>
        <topology evidence="1">Multi-pass membrane protein</topology>
    </subcellularLocation>
</comment>
<dbReference type="PANTHER" id="PTHR11795:SF445">
    <property type="entry name" value="AMINO ACID ABC TRANSPORTER PERMEASE PROTEIN"/>
    <property type="match status" value="1"/>
</dbReference>
<evidence type="ECO:0000313" key="11">
    <source>
        <dbReference type="Proteomes" id="UP001595799"/>
    </source>
</evidence>
<dbReference type="InterPro" id="IPR052157">
    <property type="entry name" value="BCAA_transport_permease"/>
</dbReference>
<dbReference type="PANTHER" id="PTHR11795">
    <property type="entry name" value="BRANCHED-CHAIN AMINO ACID TRANSPORT SYSTEM PERMEASE PROTEIN LIVH"/>
    <property type="match status" value="1"/>
</dbReference>
<feature type="transmembrane region" description="Helical" evidence="9">
    <location>
        <begin position="103"/>
        <end position="126"/>
    </location>
</feature>
<keyword evidence="2" id="KW-0813">Transport</keyword>
<name>A0ABV8UIT0_9PROT</name>
<keyword evidence="6 9" id="KW-1133">Transmembrane helix</keyword>
<evidence type="ECO:0000256" key="6">
    <source>
        <dbReference type="ARBA" id="ARBA00022989"/>
    </source>
</evidence>
<evidence type="ECO:0000313" key="10">
    <source>
        <dbReference type="EMBL" id="MFC4351077.1"/>
    </source>
</evidence>
<evidence type="ECO:0000256" key="2">
    <source>
        <dbReference type="ARBA" id="ARBA00022448"/>
    </source>
</evidence>
<evidence type="ECO:0000256" key="1">
    <source>
        <dbReference type="ARBA" id="ARBA00004651"/>
    </source>
</evidence>
<evidence type="ECO:0000256" key="9">
    <source>
        <dbReference type="SAM" id="Phobius"/>
    </source>
</evidence>
<keyword evidence="3" id="KW-1003">Cell membrane</keyword>
<feature type="transmembrane region" description="Helical" evidence="9">
    <location>
        <begin position="50"/>
        <end position="67"/>
    </location>
</feature>
<organism evidence="10 11">
    <name type="scientific">Fodinicurvata halophila</name>
    <dbReference type="NCBI Taxonomy" id="1419723"/>
    <lineage>
        <taxon>Bacteria</taxon>
        <taxon>Pseudomonadati</taxon>
        <taxon>Pseudomonadota</taxon>
        <taxon>Alphaproteobacteria</taxon>
        <taxon>Rhodospirillales</taxon>
        <taxon>Rhodovibrionaceae</taxon>
        <taxon>Fodinicurvata</taxon>
    </lineage>
</organism>
<feature type="transmembrane region" description="Helical" evidence="9">
    <location>
        <begin position="199"/>
        <end position="222"/>
    </location>
</feature>
<evidence type="ECO:0000256" key="5">
    <source>
        <dbReference type="ARBA" id="ARBA00022970"/>
    </source>
</evidence>
<evidence type="ECO:0000256" key="7">
    <source>
        <dbReference type="ARBA" id="ARBA00023136"/>
    </source>
</evidence>
<dbReference type="CDD" id="cd06582">
    <property type="entry name" value="TM_PBP1_LivH_like"/>
    <property type="match status" value="1"/>
</dbReference>
<sequence length="302" mass="31935">MDFSLLLDPGILAQVLAQGFVRGSMYALMAAGLSLIFGIMGVKNFSHGELFMLGAYVMFFVTAVLGLPWPMGVAAAAVVLFGVGVLIERSLIATLRKRAGRDWLLDAFVLTIGMLVVMQNLALAVFGTERRGVAGLVEGTFVYGPIIITYERMMIVAVAVLVGLALWSFIRYSDLGKAIRATSQDPGAAQTLGIDIQRIYTYTFGIGAGLAGLAGGLLISLFPAHPTVGFYPVIKSIACVILGGLGNISGAIIAAMLLGIIEAYSSFFMTGGWQNVMTAVLVIVILIIRPSGLFSSSKVERA</sequence>
<feature type="transmembrane region" description="Helical" evidence="9">
    <location>
        <begin position="146"/>
        <end position="170"/>
    </location>
</feature>
<feature type="transmembrane region" description="Helical" evidence="9">
    <location>
        <begin position="20"/>
        <end position="38"/>
    </location>
</feature>
<proteinExistence type="inferred from homology"/>
<keyword evidence="4 9" id="KW-0812">Transmembrane</keyword>
<keyword evidence="7 9" id="KW-0472">Membrane</keyword>
<evidence type="ECO:0000256" key="8">
    <source>
        <dbReference type="ARBA" id="ARBA00037998"/>
    </source>
</evidence>
<feature type="transmembrane region" description="Helical" evidence="9">
    <location>
        <begin position="234"/>
        <end position="260"/>
    </location>
</feature>
<dbReference type="Pfam" id="PF02653">
    <property type="entry name" value="BPD_transp_2"/>
    <property type="match status" value="1"/>
</dbReference>
<evidence type="ECO:0000256" key="4">
    <source>
        <dbReference type="ARBA" id="ARBA00022692"/>
    </source>
</evidence>
<accession>A0ABV8UIT0</accession>
<comment type="similarity">
    <text evidence="8">Belongs to the binding-protein-dependent transport system permease family. LivHM subfamily.</text>
</comment>
<protein>
    <submittedName>
        <fullName evidence="10">Branched-chain amino acid ABC transporter permease</fullName>
    </submittedName>
</protein>
<evidence type="ECO:0000256" key="3">
    <source>
        <dbReference type="ARBA" id="ARBA00022475"/>
    </source>
</evidence>
<reference evidence="11" key="1">
    <citation type="journal article" date="2019" name="Int. J. Syst. Evol. Microbiol.">
        <title>The Global Catalogue of Microorganisms (GCM) 10K type strain sequencing project: providing services to taxonomists for standard genome sequencing and annotation.</title>
        <authorList>
            <consortium name="The Broad Institute Genomics Platform"/>
            <consortium name="The Broad Institute Genome Sequencing Center for Infectious Disease"/>
            <person name="Wu L."/>
            <person name="Ma J."/>
        </authorList>
    </citation>
    <scope>NUCLEOTIDE SEQUENCE [LARGE SCALE GENOMIC DNA]</scope>
    <source>
        <strain evidence="11">CECT 8472</strain>
    </source>
</reference>
<dbReference type="InterPro" id="IPR001851">
    <property type="entry name" value="ABC_transp_permease"/>
</dbReference>
<comment type="caution">
    <text evidence="10">The sequence shown here is derived from an EMBL/GenBank/DDBJ whole genome shotgun (WGS) entry which is preliminary data.</text>
</comment>
<keyword evidence="5" id="KW-0029">Amino-acid transport</keyword>
<feature type="transmembrane region" description="Helical" evidence="9">
    <location>
        <begin position="73"/>
        <end position="91"/>
    </location>
</feature>
<dbReference type="EMBL" id="JBHSCW010000003">
    <property type="protein sequence ID" value="MFC4351077.1"/>
    <property type="molecule type" value="Genomic_DNA"/>
</dbReference>
<dbReference type="Proteomes" id="UP001595799">
    <property type="component" value="Unassembled WGS sequence"/>
</dbReference>
<feature type="transmembrane region" description="Helical" evidence="9">
    <location>
        <begin position="267"/>
        <end position="288"/>
    </location>
</feature>
<gene>
    <name evidence="10" type="ORF">ACFOW6_05920</name>
</gene>